<evidence type="ECO:0000256" key="5">
    <source>
        <dbReference type="ARBA" id="ARBA00022692"/>
    </source>
</evidence>
<dbReference type="GO" id="GO:0030964">
    <property type="term" value="C:NADH dehydrogenase complex"/>
    <property type="evidence" value="ECO:0007669"/>
    <property type="project" value="TreeGrafter"/>
</dbReference>
<keyword evidence="10" id="KW-0520">NAD</keyword>
<dbReference type="GO" id="GO:0042773">
    <property type="term" value="P:ATP synthesis coupled electron transport"/>
    <property type="evidence" value="ECO:0007669"/>
    <property type="project" value="InterPro"/>
</dbReference>
<comment type="subunit">
    <text evidence="10">NDH-1 is composed of 14 different subunits. Subunits NuoA, H, J, K, L, M, N constitute the membrane sector of the complex.</text>
</comment>
<dbReference type="FunFam" id="1.10.287.3510:FF:000001">
    <property type="entry name" value="NADH-quinone oxidoreductase subunit K"/>
    <property type="match status" value="1"/>
</dbReference>
<dbReference type="STRING" id="86166.TAGGR_2262"/>
<organism evidence="11 12">
    <name type="scientific">Thermodesulfovibrio aggregans</name>
    <dbReference type="NCBI Taxonomy" id="86166"/>
    <lineage>
        <taxon>Bacteria</taxon>
        <taxon>Pseudomonadati</taxon>
        <taxon>Nitrospirota</taxon>
        <taxon>Thermodesulfovibrionia</taxon>
        <taxon>Thermodesulfovibrionales</taxon>
        <taxon>Thermodesulfovibrionaceae</taxon>
        <taxon>Thermodesulfovibrio</taxon>
    </lineage>
</organism>
<keyword evidence="10" id="KW-1003">Cell membrane</keyword>
<evidence type="ECO:0000256" key="8">
    <source>
        <dbReference type="ARBA" id="ARBA00022989"/>
    </source>
</evidence>
<evidence type="ECO:0000256" key="6">
    <source>
        <dbReference type="ARBA" id="ARBA00022719"/>
    </source>
</evidence>
<keyword evidence="12" id="KW-1185">Reference proteome</keyword>
<dbReference type="EC" id="7.1.1.-" evidence="10"/>
<dbReference type="HAMAP" id="MF_01456">
    <property type="entry name" value="NDH1_NuoK"/>
    <property type="match status" value="1"/>
</dbReference>
<dbReference type="EMBL" id="BCNO01000002">
    <property type="protein sequence ID" value="GAQ95372.1"/>
    <property type="molecule type" value="Genomic_DNA"/>
</dbReference>
<dbReference type="OrthoDB" id="9810120at2"/>
<comment type="function">
    <text evidence="1 10">NDH-1 shuttles electrons from NADH, via FMN and iron-sulfur (Fe-S) centers, to quinones in the respiratory chain. The immediate electron acceptor for the enzyme in this species is believed to be ubiquinone. Couples the redox reaction to proton translocation (for every two electrons transferred, four hydrogen ions are translocated across the cytoplasmic membrane), and thus conserves the redox energy in a proton gradient.</text>
</comment>
<evidence type="ECO:0000256" key="4">
    <source>
        <dbReference type="ARBA" id="ARBA00022448"/>
    </source>
</evidence>
<keyword evidence="5 10" id="KW-0812">Transmembrane</keyword>
<evidence type="ECO:0000313" key="11">
    <source>
        <dbReference type="EMBL" id="GAQ95372.1"/>
    </source>
</evidence>
<feature type="transmembrane region" description="Helical" evidence="10">
    <location>
        <begin position="59"/>
        <end position="84"/>
    </location>
</feature>
<keyword evidence="4 10" id="KW-0813">Transport</keyword>
<dbReference type="GO" id="GO:0048038">
    <property type="term" value="F:quinone binding"/>
    <property type="evidence" value="ECO:0007669"/>
    <property type="project" value="UniProtKB-KW"/>
</dbReference>
<feature type="transmembrane region" description="Helical" evidence="10">
    <location>
        <begin position="31"/>
        <end position="53"/>
    </location>
</feature>
<dbReference type="InterPro" id="IPR001133">
    <property type="entry name" value="NADH_UbQ_OxRdtase_chain4L/K"/>
</dbReference>
<sequence>MVPLSYYLALSVALFFVGFTGFLIRRNLIMMFISIEIMLNSINISLIALSHYMQDIRGQILALFVIAIAGGAVAVGLIILILAYKNKPTLKLEDFNILREE</sequence>
<evidence type="ECO:0000256" key="7">
    <source>
        <dbReference type="ARBA" id="ARBA00022967"/>
    </source>
</evidence>
<evidence type="ECO:0000256" key="3">
    <source>
        <dbReference type="ARBA" id="ARBA00010519"/>
    </source>
</evidence>
<comment type="similarity">
    <text evidence="3 10">Belongs to the complex I subunit 4L family.</text>
</comment>
<protein>
    <recommendedName>
        <fullName evidence="10">NADH-quinone oxidoreductase subunit K</fullName>
        <ecNumber evidence="10">7.1.1.-</ecNumber>
    </recommendedName>
    <alternativeName>
        <fullName evidence="10">NADH dehydrogenase I subunit K</fullName>
    </alternativeName>
    <alternativeName>
        <fullName evidence="10">NDH-1 subunit K</fullName>
    </alternativeName>
</protein>
<comment type="caution">
    <text evidence="11">The sequence shown here is derived from an EMBL/GenBank/DDBJ whole genome shotgun (WGS) entry which is preliminary data.</text>
</comment>
<keyword evidence="6 10" id="KW-0874">Quinone</keyword>
<dbReference type="GO" id="GO:0050136">
    <property type="term" value="F:NADH dehydrogenase (quinone) (non-electrogenic) activity"/>
    <property type="evidence" value="ECO:0007669"/>
    <property type="project" value="UniProtKB-UniRule"/>
</dbReference>
<evidence type="ECO:0000256" key="10">
    <source>
        <dbReference type="HAMAP-Rule" id="MF_01456"/>
    </source>
</evidence>
<evidence type="ECO:0000256" key="1">
    <source>
        <dbReference type="ARBA" id="ARBA00002378"/>
    </source>
</evidence>
<keyword evidence="9 10" id="KW-0472">Membrane</keyword>
<dbReference type="AlphaFoldDB" id="A0A0U9HQR0"/>
<keyword evidence="8 10" id="KW-1133">Transmembrane helix</keyword>
<keyword evidence="10" id="KW-0830">Ubiquinone</keyword>
<comment type="subcellular location">
    <subcellularLocation>
        <location evidence="10">Cell membrane</location>
        <topology evidence="10">Multi-pass membrane protein</topology>
    </subcellularLocation>
    <subcellularLocation>
        <location evidence="2">Membrane</location>
        <topology evidence="2">Multi-pass membrane protein</topology>
    </subcellularLocation>
</comment>
<evidence type="ECO:0000256" key="2">
    <source>
        <dbReference type="ARBA" id="ARBA00004141"/>
    </source>
</evidence>
<dbReference type="Proteomes" id="UP000054976">
    <property type="component" value="Unassembled WGS sequence"/>
</dbReference>
<dbReference type="Gene3D" id="1.10.287.3510">
    <property type="match status" value="1"/>
</dbReference>
<dbReference type="GO" id="GO:0005886">
    <property type="term" value="C:plasma membrane"/>
    <property type="evidence" value="ECO:0007669"/>
    <property type="project" value="UniProtKB-SubCell"/>
</dbReference>
<evidence type="ECO:0000313" key="12">
    <source>
        <dbReference type="Proteomes" id="UP000054976"/>
    </source>
</evidence>
<dbReference type="InterPro" id="IPR039428">
    <property type="entry name" value="NUOK/Mnh_C1-like"/>
</dbReference>
<evidence type="ECO:0000256" key="9">
    <source>
        <dbReference type="ARBA" id="ARBA00023136"/>
    </source>
</evidence>
<dbReference type="NCBIfam" id="NF004320">
    <property type="entry name" value="PRK05715.1-2"/>
    <property type="match status" value="1"/>
</dbReference>
<comment type="catalytic activity">
    <reaction evidence="10">
        <text>a quinone + NADH + 5 H(+)(in) = a quinol + NAD(+) + 4 H(+)(out)</text>
        <dbReference type="Rhea" id="RHEA:57888"/>
        <dbReference type="ChEBI" id="CHEBI:15378"/>
        <dbReference type="ChEBI" id="CHEBI:24646"/>
        <dbReference type="ChEBI" id="CHEBI:57540"/>
        <dbReference type="ChEBI" id="CHEBI:57945"/>
        <dbReference type="ChEBI" id="CHEBI:132124"/>
    </reaction>
</comment>
<keyword evidence="7 10" id="KW-1278">Translocase</keyword>
<name>A0A0U9HQR0_9BACT</name>
<accession>A0A0U9HQR0</accession>
<dbReference type="RefSeq" id="WP_059176811.1">
    <property type="nucleotide sequence ID" value="NZ_BCNO01000002.1"/>
</dbReference>
<dbReference type="Pfam" id="PF00420">
    <property type="entry name" value="Oxidored_q2"/>
    <property type="match status" value="1"/>
</dbReference>
<gene>
    <name evidence="10" type="primary">nuoK</name>
    <name evidence="11" type="ORF">TAGGR_2262</name>
</gene>
<dbReference type="PANTHER" id="PTHR11434:SF16">
    <property type="entry name" value="NADH-UBIQUINONE OXIDOREDUCTASE CHAIN 4L"/>
    <property type="match status" value="1"/>
</dbReference>
<proteinExistence type="inferred from homology"/>
<dbReference type="PANTHER" id="PTHR11434">
    <property type="entry name" value="NADH-UBIQUINONE OXIDOREDUCTASE SUBUNIT ND4L"/>
    <property type="match status" value="1"/>
</dbReference>
<reference evidence="12" key="1">
    <citation type="submission" date="2016-01" db="EMBL/GenBank/DDBJ databases">
        <title>Draft genome sequence of Thermodesulfovibrio aggregans strain TGE-P1.</title>
        <authorList>
            <person name="Sekiguchi Y."/>
            <person name="Ohashi A."/>
            <person name="Matsuura N."/>
            <person name="Tourlousse M.D."/>
        </authorList>
    </citation>
    <scope>NUCLEOTIDE SEQUENCE [LARGE SCALE GENOMIC DNA]</scope>
    <source>
        <strain evidence="12">TGE-P1</strain>
    </source>
</reference>
<feature type="transmembrane region" description="Helical" evidence="10">
    <location>
        <begin position="6"/>
        <end position="24"/>
    </location>
</feature>